<keyword evidence="3" id="KW-1185">Reference proteome</keyword>
<dbReference type="AlphaFoldDB" id="A0A0E0JMR8"/>
<evidence type="ECO:0000313" key="3">
    <source>
        <dbReference type="Proteomes" id="UP000026962"/>
    </source>
</evidence>
<reference evidence="2" key="1">
    <citation type="submission" date="2015-04" db="UniProtKB">
        <authorList>
            <consortium name="EnsemblPlants"/>
        </authorList>
    </citation>
    <scope>IDENTIFICATION</scope>
</reference>
<reference evidence="2" key="2">
    <citation type="submission" date="2018-05" db="EMBL/GenBank/DDBJ databases">
        <title>OpunRS2 (Oryza punctata Reference Sequence Version 2).</title>
        <authorList>
            <person name="Zhang J."/>
            <person name="Kudrna D."/>
            <person name="Lee S."/>
            <person name="Talag J."/>
            <person name="Welchert J."/>
            <person name="Wing R.A."/>
        </authorList>
    </citation>
    <scope>NUCLEOTIDE SEQUENCE [LARGE SCALE GENOMIC DNA]</scope>
</reference>
<name>A0A0E0JMR8_ORYPU</name>
<feature type="compositionally biased region" description="Basic and acidic residues" evidence="1">
    <location>
        <begin position="1"/>
        <end position="20"/>
    </location>
</feature>
<protein>
    <submittedName>
        <fullName evidence="2">Uncharacterized protein</fullName>
    </submittedName>
</protein>
<evidence type="ECO:0000313" key="2">
    <source>
        <dbReference type="EnsemblPlants" id="OPUNC01G27310.1"/>
    </source>
</evidence>
<organism evidence="2">
    <name type="scientific">Oryza punctata</name>
    <name type="common">Red rice</name>
    <dbReference type="NCBI Taxonomy" id="4537"/>
    <lineage>
        <taxon>Eukaryota</taxon>
        <taxon>Viridiplantae</taxon>
        <taxon>Streptophyta</taxon>
        <taxon>Embryophyta</taxon>
        <taxon>Tracheophyta</taxon>
        <taxon>Spermatophyta</taxon>
        <taxon>Magnoliopsida</taxon>
        <taxon>Liliopsida</taxon>
        <taxon>Poales</taxon>
        <taxon>Poaceae</taxon>
        <taxon>BOP clade</taxon>
        <taxon>Oryzoideae</taxon>
        <taxon>Oryzeae</taxon>
        <taxon>Oryzinae</taxon>
        <taxon>Oryza</taxon>
    </lineage>
</organism>
<proteinExistence type="predicted"/>
<sequence length="83" mass="9254">MKERRCLRRPEQRAQHRHGEPSLFRVGPHSCVAASIPPLDATGQRRASLEISGFHRSTPPERGGVGEVQAQAMHYLGHHAMHS</sequence>
<evidence type="ECO:0000256" key="1">
    <source>
        <dbReference type="SAM" id="MobiDB-lite"/>
    </source>
</evidence>
<dbReference type="Proteomes" id="UP000026962">
    <property type="component" value="Chromosome 1"/>
</dbReference>
<accession>A0A0E0JMR8</accession>
<dbReference type="EnsemblPlants" id="OPUNC01G27310.1">
    <property type="protein sequence ID" value="OPUNC01G27310.1"/>
    <property type="gene ID" value="OPUNC01G27310"/>
</dbReference>
<dbReference type="HOGENOM" id="CLU_2546530_0_0_1"/>
<dbReference type="Gramene" id="OPUNC01G27310.1">
    <property type="protein sequence ID" value="OPUNC01G27310.1"/>
    <property type="gene ID" value="OPUNC01G27310"/>
</dbReference>
<feature type="region of interest" description="Disordered" evidence="1">
    <location>
        <begin position="1"/>
        <end position="25"/>
    </location>
</feature>